<organism evidence="1 2">
    <name type="scientific">Teratosphaeria nubilosa</name>
    <dbReference type="NCBI Taxonomy" id="161662"/>
    <lineage>
        <taxon>Eukaryota</taxon>
        <taxon>Fungi</taxon>
        <taxon>Dikarya</taxon>
        <taxon>Ascomycota</taxon>
        <taxon>Pezizomycotina</taxon>
        <taxon>Dothideomycetes</taxon>
        <taxon>Dothideomycetidae</taxon>
        <taxon>Mycosphaerellales</taxon>
        <taxon>Teratosphaeriaceae</taxon>
        <taxon>Teratosphaeria</taxon>
    </lineage>
</organism>
<dbReference type="AlphaFoldDB" id="A0A6G1KU30"/>
<dbReference type="OrthoDB" id="10342605at2759"/>
<evidence type="ECO:0000313" key="2">
    <source>
        <dbReference type="Proteomes" id="UP000799436"/>
    </source>
</evidence>
<proteinExistence type="predicted"/>
<evidence type="ECO:0000313" key="1">
    <source>
        <dbReference type="EMBL" id="KAF2763668.1"/>
    </source>
</evidence>
<accession>A0A6G1KU30</accession>
<reference evidence="1" key="1">
    <citation type="journal article" date="2020" name="Stud. Mycol.">
        <title>101 Dothideomycetes genomes: a test case for predicting lifestyles and emergence of pathogens.</title>
        <authorList>
            <person name="Haridas S."/>
            <person name="Albert R."/>
            <person name="Binder M."/>
            <person name="Bloem J."/>
            <person name="Labutti K."/>
            <person name="Salamov A."/>
            <person name="Andreopoulos B."/>
            <person name="Baker S."/>
            <person name="Barry K."/>
            <person name="Bills G."/>
            <person name="Bluhm B."/>
            <person name="Cannon C."/>
            <person name="Castanera R."/>
            <person name="Culley D."/>
            <person name="Daum C."/>
            <person name="Ezra D."/>
            <person name="Gonzalez J."/>
            <person name="Henrissat B."/>
            <person name="Kuo A."/>
            <person name="Liang C."/>
            <person name="Lipzen A."/>
            <person name="Lutzoni F."/>
            <person name="Magnuson J."/>
            <person name="Mondo S."/>
            <person name="Nolan M."/>
            <person name="Ohm R."/>
            <person name="Pangilinan J."/>
            <person name="Park H.-J."/>
            <person name="Ramirez L."/>
            <person name="Alfaro M."/>
            <person name="Sun H."/>
            <person name="Tritt A."/>
            <person name="Yoshinaga Y."/>
            <person name="Zwiers L.-H."/>
            <person name="Turgeon B."/>
            <person name="Goodwin S."/>
            <person name="Spatafora J."/>
            <person name="Crous P."/>
            <person name="Grigoriev I."/>
        </authorList>
    </citation>
    <scope>NUCLEOTIDE SEQUENCE</scope>
    <source>
        <strain evidence="1">CBS 116005</strain>
    </source>
</reference>
<dbReference type="Proteomes" id="UP000799436">
    <property type="component" value="Unassembled WGS sequence"/>
</dbReference>
<sequence>MWGSEDYFHSEWIAATLSDLQAVEYNASHFPHNEILTEYEQEGEFAATEQDLIFEPIDLATPSIWRDYALRVIEIHDRFRQKFPNSFYPLWALEIDDARRTWNRRFVKLLAMIRRATRRILLAHNVKVMRELWLEYRQCGMNEYVARLIQIDPTWDRIMELVNPFQMDVDGLEVSQNQFEQLISTFAPRTPLPPSQKGESSDSPSIRMAYAAQDLGKSLRSIVPFFMKPGPLSIADSIVLRDLKADVRASLLTIDYRVGLEVFRNHDRTHQVALSMTDGILRSINETEDPTETVRDVRGFWADSKQWIDDLRLALRQEQIRLDEAKMRVPDDIWHLFEFLDFLEPYIDQQHENPTWSASSQDRPALDEDVKGLWSIYRRRPWAGPLSPVVIRAFDRLRDVMHQYSNSEMIVGLGVPEWKGRRWSTLLGGHPRTHSPPEYPTPNSDGGRADVTYLHEFHDHQQAEGIRMLQHGEEPSYRVRRRLQITEAMIHLQIRLLDPDVHDRDRNSEMTRRLCDFATLRLCQKGPQRARRRCAVPQVASWRRQLDGILIDYLLDAVTNKEETNPTTYTAMPEVWQFFVSLYQQTAQELEAANVSDAGFLVGIGHALVKHEDEMCCHWGFDEWQAVGVIALLDRAQRCVVLAGSPDWMRQHARGRMFIGEFWLVYRLRKKLNGESVRGGGIVG</sequence>
<name>A0A6G1KU30_9PEZI</name>
<gene>
    <name evidence="1" type="ORF">EJ03DRAFT_332537</name>
</gene>
<keyword evidence="2" id="KW-1185">Reference proteome</keyword>
<protein>
    <submittedName>
        <fullName evidence="1">Uncharacterized protein</fullName>
    </submittedName>
</protein>
<dbReference type="EMBL" id="ML995976">
    <property type="protein sequence ID" value="KAF2763668.1"/>
    <property type="molecule type" value="Genomic_DNA"/>
</dbReference>